<dbReference type="Gene3D" id="3.30.1320.10">
    <property type="match status" value="1"/>
</dbReference>
<dbReference type="InterPro" id="IPR000307">
    <property type="entry name" value="Ribosomal_bS16"/>
</dbReference>
<dbReference type="Pfam" id="PF00886">
    <property type="entry name" value="Ribosomal_S16"/>
    <property type="match status" value="1"/>
</dbReference>
<evidence type="ECO:0000256" key="1">
    <source>
        <dbReference type="ARBA" id="ARBA00022980"/>
    </source>
</evidence>
<dbReference type="HAMAP" id="MF_00385">
    <property type="entry name" value="Ribosomal_bS16"/>
    <property type="match status" value="1"/>
</dbReference>
<dbReference type="RefSeq" id="WP_013443098.1">
    <property type="nucleotide sequence ID" value="NC_012969.1"/>
</dbReference>
<dbReference type="Proteomes" id="UP000002743">
    <property type="component" value="Chromosome"/>
</dbReference>
<dbReference type="NCBIfam" id="TIGR00002">
    <property type="entry name" value="S16"/>
    <property type="match status" value="1"/>
</dbReference>
<reference evidence="4 5" key="2">
    <citation type="journal article" date="2011" name="J. Bacteriol.">
        <title>Genomes of three methylotrophs from a single niche uncover genetic and metabolic divergence of Methylophilaceae.</title>
        <authorList>
            <person name="Lapidus A."/>
            <person name="Clum A."/>
            <person name="Labutti K."/>
            <person name="Kaluzhnaya M.G."/>
            <person name="Lim S."/>
            <person name="Beck D.A."/>
            <person name="Glavina Del Rio T."/>
            <person name="Nolan M."/>
            <person name="Mavromatis K."/>
            <person name="Huntemann M."/>
            <person name="Lucas S."/>
            <person name="Lidstrom M.E."/>
            <person name="Ivanova N."/>
            <person name="Chistoserdova L."/>
        </authorList>
    </citation>
    <scope>NUCLEOTIDE SEQUENCE [LARGE SCALE GENOMIC DNA]</scope>
    <source>
        <strain evidence="4 5">SIP3-4</strain>
    </source>
</reference>
<dbReference type="PANTHER" id="PTHR12919">
    <property type="entry name" value="30S RIBOSOMAL PROTEIN S16"/>
    <property type="match status" value="1"/>
</dbReference>
<organism evidence="4 5">
    <name type="scientific">Methylovorus glucosotrophus (strain SIP3-4)</name>
    <dbReference type="NCBI Taxonomy" id="582744"/>
    <lineage>
        <taxon>Bacteria</taxon>
        <taxon>Pseudomonadati</taxon>
        <taxon>Pseudomonadota</taxon>
        <taxon>Betaproteobacteria</taxon>
        <taxon>Nitrosomonadales</taxon>
        <taxon>Methylophilaceae</taxon>
        <taxon>Methylovorus</taxon>
    </lineage>
</organism>
<gene>
    <name evidence="3" type="primary">rpsP</name>
    <name evidence="4" type="ordered locus">Msip34_2394</name>
</gene>
<proteinExistence type="inferred from homology"/>
<evidence type="ECO:0000313" key="4">
    <source>
        <dbReference type="EMBL" id="ACT51631.1"/>
    </source>
</evidence>
<keyword evidence="1 3" id="KW-0689">Ribosomal protein</keyword>
<name>C6XA90_METGS</name>
<dbReference type="HOGENOM" id="CLU_100590_5_1_4"/>
<dbReference type="OrthoDB" id="9807878at2"/>
<dbReference type="InterPro" id="IPR020592">
    <property type="entry name" value="Ribosomal_bS16_CS"/>
</dbReference>
<dbReference type="InterPro" id="IPR023803">
    <property type="entry name" value="Ribosomal_bS16_dom_sf"/>
</dbReference>
<dbReference type="EMBL" id="CP001674">
    <property type="protein sequence ID" value="ACT51631.1"/>
    <property type="molecule type" value="Genomic_DNA"/>
</dbReference>
<dbReference type="GO" id="GO:0003735">
    <property type="term" value="F:structural constituent of ribosome"/>
    <property type="evidence" value="ECO:0007669"/>
    <property type="project" value="InterPro"/>
</dbReference>
<protein>
    <recommendedName>
        <fullName evidence="3">Small ribosomal subunit protein bS16</fullName>
    </recommendedName>
</protein>
<evidence type="ECO:0000313" key="5">
    <source>
        <dbReference type="Proteomes" id="UP000002743"/>
    </source>
</evidence>
<dbReference type="GO" id="GO:0006412">
    <property type="term" value="P:translation"/>
    <property type="evidence" value="ECO:0007669"/>
    <property type="project" value="UniProtKB-UniRule"/>
</dbReference>
<comment type="similarity">
    <text evidence="3">Belongs to the bacterial ribosomal protein bS16 family.</text>
</comment>
<accession>C6XA90</accession>
<evidence type="ECO:0000256" key="3">
    <source>
        <dbReference type="HAMAP-Rule" id="MF_00385"/>
    </source>
</evidence>
<dbReference type="AlphaFoldDB" id="C6XA90"/>
<dbReference type="PANTHER" id="PTHR12919:SF20">
    <property type="entry name" value="SMALL RIBOSOMAL SUBUNIT PROTEIN BS16M"/>
    <property type="match status" value="1"/>
</dbReference>
<dbReference type="GO" id="GO:0015935">
    <property type="term" value="C:small ribosomal subunit"/>
    <property type="evidence" value="ECO:0007669"/>
    <property type="project" value="TreeGrafter"/>
</dbReference>
<dbReference type="PROSITE" id="PS00732">
    <property type="entry name" value="RIBOSOMAL_S16"/>
    <property type="match status" value="1"/>
</dbReference>
<dbReference type="GO" id="GO:0005737">
    <property type="term" value="C:cytoplasm"/>
    <property type="evidence" value="ECO:0007669"/>
    <property type="project" value="UniProtKB-ARBA"/>
</dbReference>
<dbReference type="STRING" id="582744.Msip34_2394"/>
<reference evidence="5" key="1">
    <citation type="submission" date="2009-07" db="EMBL/GenBank/DDBJ databases">
        <title>Complete sequence of chromosome of Methylovorus sp. SIP3-4.</title>
        <authorList>
            <person name="Lucas S."/>
            <person name="Copeland A."/>
            <person name="Lapidus A."/>
            <person name="Glavina del Rio T."/>
            <person name="Tice H."/>
            <person name="Bruce D."/>
            <person name="Goodwin L."/>
            <person name="Pitluck S."/>
            <person name="Clum A."/>
            <person name="Larimer F."/>
            <person name="Land M."/>
            <person name="Hauser L."/>
            <person name="Kyrpides N."/>
            <person name="Mikhailova N."/>
            <person name="Kayluzhnaya M."/>
            <person name="Chistoserdova L."/>
        </authorList>
    </citation>
    <scope>NUCLEOTIDE SEQUENCE [LARGE SCALE GENOMIC DNA]</scope>
    <source>
        <strain evidence="5">SIP3-4</strain>
    </source>
</reference>
<dbReference type="KEGG" id="mei:Msip34_2394"/>
<sequence>MVIIRLARGGAKKSPFYSVVVADSRNRRDGRFIERVGFYNPLAKEGQEGLRLNGERIAHWQSNGAQLSDCVARLVKQSAKAAA</sequence>
<dbReference type="SUPFAM" id="SSF54565">
    <property type="entry name" value="Ribosomal protein S16"/>
    <property type="match status" value="1"/>
</dbReference>
<evidence type="ECO:0000256" key="2">
    <source>
        <dbReference type="ARBA" id="ARBA00023274"/>
    </source>
</evidence>
<dbReference type="eggNOG" id="COG0228">
    <property type="taxonomic scope" value="Bacteria"/>
</dbReference>
<keyword evidence="5" id="KW-1185">Reference proteome</keyword>
<keyword evidence="2 3" id="KW-0687">Ribonucleoprotein</keyword>